<keyword evidence="3 5" id="KW-0493">Microtubule</keyword>
<evidence type="ECO:0000256" key="6">
    <source>
        <dbReference type="SAM" id="MobiDB-lite"/>
    </source>
</evidence>
<dbReference type="Gene3D" id="1.20.120.1900">
    <property type="entry name" value="Gamma-tubulin complex, C-terminal domain"/>
    <property type="match status" value="1"/>
</dbReference>
<comment type="caution">
    <text evidence="8">The sequence shown here is derived from an EMBL/GenBank/DDBJ whole genome shotgun (WGS) entry which is preliminary data.</text>
</comment>
<gene>
    <name evidence="8" type="ORF">PG997_007412</name>
</gene>
<evidence type="ECO:0000256" key="3">
    <source>
        <dbReference type="ARBA" id="ARBA00022701"/>
    </source>
</evidence>
<dbReference type="RefSeq" id="XP_066667069.1">
    <property type="nucleotide sequence ID" value="XM_066811727.1"/>
</dbReference>
<keyword evidence="4 5" id="KW-0206">Cytoskeleton</keyword>
<reference evidence="8 9" key="1">
    <citation type="submission" date="2023-01" db="EMBL/GenBank/DDBJ databases">
        <title>Analysis of 21 Apiospora genomes using comparative genomics revels a genus with tremendous synthesis potential of carbohydrate active enzymes and secondary metabolites.</title>
        <authorList>
            <person name="Sorensen T."/>
        </authorList>
    </citation>
    <scope>NUCLEOTIDE SEQUENCE [LARGE SCALE GENOMIC DNA]</scope>
    <source>
        <strain evidence="8 9">CBS 114990</strain>
    </source>
</reference>
<evidence type="ECO:0000256" key="4">
    <source>
        <dbReference type="ARBA" id="ARBA00023212"/>
    </source>
</evidence>
<evidence type="ECO:0000256" key="2">
    <source>
        <dbReference type="ARBA" id="ARBA00022490"/>
    </source>
</evidence>
<dbReference type="Proteomes" id="UP001433268">
    <property type="component" value="Unassembled WGS sequence"/>
</dbReference>
<keyword evidence="9" id="KW-1185">Reference proteome</keyword>
<comment type="similarity">
    <text evidence="1 5">Belongs to the TUBGCP family.</text>
</comment>
<name>A0ABR1WBP0_9PEZI</name>
<dbReference type="InterPro" id="IPR018247">
    <property type="entry name" value="EF_Hand_1_Ca_BS"/>
</dbReference>
<keyword evidence="2 5" id="KW-0963">Cytoplasm</keyword>
<accession>A0ABR1WBP0</accession>
<protein>
    <recommendedName>
        <fullName evidence="5">Spindle pole body component</fullName>
    </recommendedName>
</protein>
<dbReference type="Pfam" id="PF04130">
    <property type="entry name" value="GCP_C_terminal"/>
    <property type="match status" value="1"/>
</dbReference>
<feature type="domain" description="Gamma tubulin complex component C-terminal" evidence="7">
    <location>
        <begin position="2"/>
        <end position="230"/>
    </location>
</feature>
<comment type="subcellular location">
    <subcellularLocation>
        <location evidence="5">Cytoplasm</location>
        <location evidence="5">Cytoskeleton</location>
        <location evidence="5">Microtubule organizing center</location>
    </subcellularLocation>
</comment>
<dbReference type="InterPro" id="IPR042241">
    <property type="entry name" value="GCP_C_sf"/>
</dbReference>
<dbReference type="PANTHER" id="PTHR19302">
    <property type="entry name" value="GAMMA TUBULIN COMPLEX PROTEIN"/>
    <property type="match status" value="1"/>
</dbReference>
<dbReference type="GeneID" id="92044787"/>
<feature type="region of interest" description="Disordered" evidence="6">
    <location>
        <begin position="228"/>
        <end position="257"/>
    </location>
</feature>
<dbReference type="PANTHER" id="PTHR19302:SF70">
    <property type="entry name" value="GAMMA-TUBULIN COMPLEX COMPONENT 6"/>
    <property type="match status" value="1"/>
</dbReference>
<dbReference type="PROSITE" id="PS00018">
    <property type="entry name" value="EF_HAND_1"/>
    <property type="match status" value="1"/>
</dbReference>
<evidence type="ECO:0000313" key="8">
    <source>
        <dbReference type="EMBL" id="KAK8079594.1"/>
    </source>
</evidence>
<proteinExistence type="inferred from homology"/>
<evidence type="ECO:0000256" key="1">
    <source>
        <dbReference type="ARBA" id="ARBA00010337"/>
    </source>
</evidence>
<evidence type="ECO:0000313" key="9">
    <source>
        <dbReference type="Proteomes" id="UP001433268"/>
    </source>
</evidence>
<dbReference type="EMBL" id="JAQQWN010000006">
    <property type="protein sequence ID" value="KAK8079594.1"/>
    <property type="molecule type" value="Genomic_DNA"/>
</dbReference>
<organism evidence="8 9">
    <name type="scientific">Apiospora hydei</name>
    <dbReference type="NCBI Taxonomy" id="1337664"/>
    <lineage>
        <taxon>Eukaryota</taxon>
        <taxon>Fungi</taxon>
        <taxon>Dikarya</taxon>
        <taxon>Ascomycota</taxon>
        <taxon>Pezizomycotina</taxon>
        <taxon>Sordariomycetes</taxon>
        <taxon>Xylariomycetidae</taxon>
        <taxon>Amphisphaeriales</taxon>
        <taxon>Apiosporaceae</taxon>
        <taxon>Apiospora</taxon>
    </lineage>
</organism>
<evidence type="ECO:0000256" key="5">
    <source>
        <dbReference type="RuleBase" id="RU363050"/>
    </source>
</evidence>
<sequence length="257" mass="29908">MPGDLSFGVRDLSDEEIEKCMNPDSLEALDFLRLSYKPPAPLAPVFTPVILLKYDRIFKLLLRVLRLLYITSELFRDTNLRTLQRSGMSNASLRFRIEAQHFVASVVAYFFDTGINLRWKSFEEWLNQVESNLSDRNAGRIISPEELREHHEEVLDEIMHTLLLRKRQQPILKLLEDIFALILTFAKRAHLRALGKTQQRADEPTEVQLYNAFKKKVDVFITVCRGMSEKGGGQTPNRRRTRQRVTRERGTPKRKAP</sequence>
<dbReference type="InterPro" id="IPR040457">
    <property type="entry name" value="GCP_C"/>
</dbReference>
<evidence type="ECO:0000259" key="7">
    <source>
        <dbReference type="Pfam" id="PF04130"/>
    </source>
</evidence>
<dbReference type="InterPro" id="IPR007259">
    <property type="entry name" value="GCP"/>
</dbReference>